<keyword evidence="4 7" id="KW-0233">DNA recombination</keyword>
<dbReference type="EMBL" id="FOCG01000001">
    <property type="protein sequence ID" value="SEM56741.1"/>
    <property type="molecule type" value="Genomic_DNA"/>
</dbReference>
<keyword evidence="5 7" id="KW-0234">DNA repair</keyword>
<gene>
    <name evidence="7" type="primary">recO</name>
    <name evidence="9" type="ORF">SAMN05216180_0618</name>
</gene>
<dbReference type="Pfam" id="PF11967">
    <property type="entry name" value="RecO_N"/>
    <property type="match status" value="1"/>
</dbReference>
<dbReference type="RefSeq" id="WP_162840778.1">
    <property type="nucleotide sequence ID" value="NZ_FOCG01000001.1"/>
</dbReference>
<feature type="domain" description="DNA replication/recombination mediator RecO N-terminal" evidence="8">
    <location>
        <begin position="1"/>
        <end position="77"/>
    </location>
</feature>
<proteinExistence type="inferred from homology"/>
<evidence type="ECO:0000256" key="7">
    <source>
        <dbReference type="HAMAP-Rule" id="MF_00201"/>
    </source>
</evidence>
<reference evidence="9 10" key="1">
    <citation type="submission" date="2016-10" db="EMBL/GenBank/DDBJ databases">
        <authorList>
            <person name="de Groot N.N."/>
        </authorList>
    </citation>
    <scope>NUCLEOTIDE SEQUENCE [LARGE SCALE GENOMIC DNA]</scope>
    <source>
        <strain evidence="9 10">CGMCC 1.5070</strain>
    </source>
</reference>
<dbReference type="HAMAP" id="MF_00201">
    <property type="entry name" value="RecO"/>
    <property type="match status" value="1"/>
</dbReference>
<dbReference type="PANTHER" id="PTHR33991">
    <property type="entry name" value="DNA REPAIR PROTEIN RECO"/>
    <property type="match status" value="1"/>
</dbReference>
<dbReference type="Pfam" id="PF02565">
    <property type="entry name" value="RecO_C"/>
    <property type="match status" value="1"/>
</dbReference>
<evidence type="ECO:0000256" key="2">
    <source>
        <dbReference type="ARBA" id="ARBA00021310"/>
    </source>
</evidence>
<dbReference type="SUPFAM" id="SSF50249">
    <property type="entry name" value="Nucleic acid-binding proteins"/>
    <property type="match status" value="1"/>
</dbReference>
<organism evidence="9 10">
    <name type="scientific">Hydrogenoanaerobacterium saccharovorans</name>
    <dbReference type="NCBI Taxonomy" id="474960"/>
    <lineage>
        <taxon>Bacteria</taxon>
        <taxon>Bacillati</taxon>
        <taxon>Bacillota</taxon>
        <taxon>Clostridia</taxon>
        <taxon>Eubacteriales</taxon>
        <taxon>Oscillospiraceae</taxon>
        <taxon>Hydrogenoanaerobacterium</taxon>
    </lineage>
</organism>
<dbReference type="SUPFAM" id="SSF57863">
    <property type="entry name" value="ArfGap/RecO-like zinc finger"/>
    <property type="match status" value="1"/>
</dbReference>
<sequence>MQMNTQAVVIGSRDIDEEDRLLTLLSKDYGVIYAYAKSANRLKNKLAPTTELLCYSSFVLFKNKDRYTVDYADSLNMFFGLRKDIEKLSLATYFAELSATIAPHSEGANDFLRLLLNTLHLLEKGKRTGMFLKPVFELRALTMAGYMPNLVACRDCACYESDRMSFLFDSGELLCGDCMSKAAKQPVKALNLPKGVLAAMRHIIYSPFERLFAFELSTEGLQYLGDVIEKYLIYQTEKNYITLDFYKSLL</sequence>
<dbReference type="InterPro" id="IPR012340">
    <property type="entry name" value="NA-bd_OB-fold"/>
</dbReference>
<evidence type="ECO:0000256" key="6">
    <source>
        <dbReference type="ARBA" id="ARBA00033409"/>
    </source>
</evidence>
<comment type="function">
    <text evidence="7">Involved in DNA repair and RecF pathway recombination.</text>
</comment>
<name>A0A1H7ZES3_9FIRM</name>
<keyword evidence="3 7" id="KW-0227">DNA damage</keyword>
<dbReference type="PANTHER" id="PTHR33991:SF1">
    <property type="entry name" value="DNA REPAIR PROTEIN RECO"/>
    <property type="match status" value="1"/>
</dbReference>
<dbReference type="Gene3D" id="1.20.1440.120">
    <property type="entry name" value="Recombination protein O, C-terminal domain"/>
    <property type="match status" value="1"/>
</dbReference>
<dbReference type="Gene3D" id="2.40.50.140">
    <property type="entry name" value="Nucleic acid-binding proteins"/>
    <property type="match status" value="1"/>
</dbReference>
<evidence type="ECO:0000259" key="8">
    <source>
        <dbReference type="Pfam" id="PF11967"/>
    </source>
</evidence>
<protein>
    <recommendedName>
        <fullName evidence="2 7">DNA repair protein RecO</fullName>
    </recommendedName>
    <alternativeName>
        <fullName evidence="6 7">Recombination protein O</fullName>
    </alternativeName>
</protein>
<dbReference type="InterPro" id="IPR042242">
    <property type="entry name" value="RecO_C"/>
</dbReference>
<evidence type="ECO:0000256" key="1">
    <source>
        <dbReference type="ARBA" id="ARBA00007452"/>
    </source>
</evidence>
<evidence type="ECO:0000313" key="9">
    <source>
        <dbReference type="EMBL" id="SEM56741.1"/>
    </source>
</evidence>
<evidence type="ECO:0000256" key="4">
    <source>
        <dbReference type="ARBA" id="ARBA00023172"/>
    </source>
</evidence>
<keyword evidence="10" id="KW-1185">Reference proteome</keyword>
<dbReference type="GO" id="GO:0006302">
    <property type="term" value="P:double-strand break repair"/>
    <property type="evidence" value="ECO:0007669"/>
    <property type="project" value="TreeGrafter"/>
</dbReference>
<dbReference type="InterPro" id="IPR037278">
    <property type="entry name" value="ARFGAP/RecO"/>
</dbReference>
<accession>A0A1H7ZES3</accession>
<dbReference type="Gene3D" id="6.20.220.20">
    <property type="entry name" value="Recombination protein O, zinc-binding domain"/>
    <property type="match status" value="1"/>
</dbReference>
<dbReference type="InterPro" id="IPR003717">
    <property type="entry name" value="RecO"/>
</dbReference>
<dbReference type="GO" id="GO:0043590">
    <property type="term" value="C:bacterial nucleoid"/>
    <property type="evidence" value="ECO:0007669"/>
    <property type="project" value="TreeGrafter"/>
</dbReference>
<evidence type="ECO:0000256" key="3">
    <source>
        <dbReference type="ARBA" id="ARBA00022763"/>
    </source>
</evidence>
<comment type="similarity">
    <text evidence="1 7">Belongs to the RecO family.</text>
</comment>
<evidence type="ECO:0000256" key="5">
    <source>
        <dbReference type="ARBA" id="ARBA00023204"/>
    </source>
</evidence>
<dbReference type="NCBIfam" id="TIGR00613">
    <property type="entry name" value="reco"/>
    <property type="match status" value="1"/>
</dbReference>
<evidence type="ECO:0000313" key="10">
    <source>
        <dbReference type="Proteomes" id="UP000199158"/>
    </source>
</evidence>
<dbReference type="InterPro" id="IPR022572">
    <property type="entry name" value="DNA_rep/recomb_RecO_N"/>
</dbReference>
<dbReference type="STRING" id="474960.SAMN05216180_0618"/>
<dbReference type="AlphaFoldDB" id="A0A1H7ZES3"/>
<dbReference type="Proteomes" id="UP000199158">
    <property type="component" value="Unassembled WGS sequence"/>
</dbReference>
<dbReference type="GO" id="GO:0006310">
    <property type="term" value="P:DNA recombination"/>
    <property type="evidence" value="ECO:0007669"/>
    <property type="project" value="UniProtKB-UniRule"/>
</dbReference>